<keyword evidence="2" id="KW-1185">Reference proteome</keyword>
<dbReference type="PANTHER" id="PTHR43612:SF3">
    <property type="entry name" value="TRIFUNCTIONAL ENZYME SUBUNIT ALPHA, MITOCHONDRIAL"/>
    <property type="match status" value="1"/>
</dbReference>
<dbReference type="GO" id="GO:0016507">
    <property type="term" value="C:mitochondrial fatty acid beta-oxidation multienzyme complex"/>
    <property type="evidence" value="ECO:0007669"/>
    <property type="project" value="TreeGrafter"/>
</dbReference>
<dbReference type="Gene3D" id="3.90.226.10">
    <property type="entry name" value="2-enoyl-CoA Hydratase, Chain A, domain 1"/>
    <property type="match status" value="1"/>
</dbReference>
<name>A0A9W7TSR3_TRIRA</name>
<protein>
    <submittedName>
        <fullName evidence="1">Hadha protein</fullName>
    </submittedName>
</protein>
<reference evidence="1" key="1">
    <citation type="submission" date="2021-02" db="EMBL/GenBank/DDBJ databases">
        <title>Comparative genomics reveals that relaxation of natural selection precedes convergent phenotypic evolution of cavefish.</title>
        <authorList>
            <person name="Peng Z."/>
        </authorList>
    </citation>
    <scope>NUCLEOTIDE SEQUENCE</scope>
    <source>
        <tissue evidence="1">Muscle</tissue>
    </source>
</reference>
<organism evidence="1 2">
    <name type="scientific">Triplophysa rosa</name>
    <name type="common">Cave loach</name>
    <dbReference type="NCBI Taxonomy" id="992332"/>
    <lineage>
        <taxon>Eukaryota</taxon>
        <taxon>Metazoa</taxon>
        <taxon>Chordata</taxon>
        <taxon>Craniata</taxon>
        <taxon>Vertebrata</taxon>
        <taxon>Euteleostomi</taxon>
        <taxon>Actinopterygii</taxon>
        <taxon>Neopterygii</taxon>
        <taxon>Teleostei</taxon>
        <taxon>Ostariophysi</taxon>
        <taxon>Cypriniformes</taxon>
        <taxon>Nemacheilidae</taxon>
        <taxon>Triplophysa</taxon>
    </lineage>
</organism>
<dbReference type="EMBL" id="JAFHDT010000012">
    <property type="protein sequence ID" value="KAI7802767.1"/>
    <property type="molecule type" value="Genomic_DNA"/>
</dbReference>
<dbReference type="GO" id="GO:0016509">
    <property type="term" value="F:long-chain (3S)-3-hydroxyacyl-CoA dehydrogenase (NAD+) activity"/>
    <property type="evidence" value="ECO:0007669"/>
    <property type="project" value="TreeGrafter"/>
</dbReference>
<dbReference type="PANTHER" id="PTHR43612">
    <property type="entry name" value="TRIFUNCTIONAL ENZYME SUBUNIT ALPHA"/>
    <property type="match status" value="1"/>
</dbReference>
<proteinExistence type="predicted"/>
<evidence type="ECO:0000313" key="1">
    <source>
        <dbReference type="EMBL" id="KAI7802767.1"/>
    </source>
</evidence>
<feature type="non-terminal residue" evidence="1">
    <location>
        <position position="1"/>
    </location>
</feature>
<dbReference type="GO" id="GO:0004300">
    <property type="term" value="F:enoyl-CoA hydratase activity"/>
    <property type="evidence" value="ECO:0007669"/>
    <property type="project" value="TreeGrafter"/>
</dbReference>
<evidence type="ECO:0000313" key="2">
    <source>
        <dbReference type="Proteomes" id="UP001059041"/>
    </source>
</evidence>
<dbReference type="InterPro" id="IPR029045">
    <property type="entry name" value="ClpP/crotonase-like_dom_sf"/>
</dbReference>
<dbReference type="SUPFAM" id="SSF52096">
    <property type="entry name" value="ClpP/crotonase"/>
    <property type="match status" value="1"/>
</dbReference>
<gene>
    <name evidence="1" type="ORF">IRJ41_018372</name>
</gene>
<comment type="caution">
    <text evidence="1">The sequence shown here is derived from an EMBL/GenBank/DDBJ whole genome shotgun (WGS) entry which is preliminary data.</text>
</comment>
<dbReference type="InterPro" id="IPR050136">
    <property type="entry name" value="FA_oxidation_alpha_subunit"/>
</dbReference>
<dbReference type="AlphaFoldDB" id="A0A9W7TSR3"/>
<dbReference type="GO" id="GO:0006635">
    <property type="term" value="P:fatty acid beta-oxidation"/>
    <property type="evidence" value="ECO:0007669"/>
    <property type="project" value="TreeGrafter"/>
</dbReference>
<accession>A0A9W7TSR3</accession>
<dbReference type="Proteomes" id="UP001059041">
    <property type="component" value="Linkage Group LG12"/>
</dbReference>
<sequence length="154" mass="17146">AAFDMILTGRNIHADKAKKMGLVHQLVDPSGPGLKSPEERTIEYLEDVAVDLAKGLAGKKVPVEKKKGLMQKMQDFLMGLPPVRKQIYKAVHNKQGCHEREVRLLIPADHTLNQTAVVLTAQDKLIIGFTALTDLFPTTTPSEREREHLMKQTA</sequence>